<keyword evidence="1" id="KW-0472">Membrane</keyword>
<keyword evidence="3" id="KW-1185">Reference proteome</keyword>
<feature type="transmembrane region" description="Helical" evidence="1">
    <location>
        <begin position="108"/>
        <end position="129"/>
    </location>
</feature>
<feature type="transmembrane region" description="Helical" evidence="1">
    <location>
        <begin position="12"/>
        <end position="32"/>
    </location>
</feature>
<proteinExistence type="predicted"/>
<protein>
    <submittedName>
        <fullName evidence="2">Uncharacterized protein</fullName>
    </submittedName>
</protein>
<evidence type="ECO:0000256" key="1">
    <source>
        <dbReference type="SAM" id="Phobius"/>
    </source>
</evidence>
<keyword evidence="1" id="KW-1133">Transmembrane helix</keyword>
<gene>
    <name evidence="2" type="ORF">NBRC110019_10480</name>
</gene>
<evidence type="ECO:0000313" key="2">
    <source>
        <dbReference type="EMBL" id="GLB52009.1"/>
    </source>
</evidence>
<feature type="transmembrane region" description="Helical" evidence="1">
    <location>
        <begin position="38"/>
        <end position="63"/>
    </location>
</feature>
<comment type="caution">
    <text evidence="2">The sequence shown here is derived from an EMBL/GenBank/DDBJ whole genome shotgun (WGS) entry which is preliminary data.</text>
</comment>
<name>A0A9W6EU17_9FLAO</name>
<dbReference type="EMBL" id="BRVP01000006">
    <property type="protein sequence ID" value="GLB52009.1"/>
    <property type="molecule type" value="Genomic_DNA"/>
</dbReference>
<keyword evidence="1" id="KW-0812">Transmembrane</keyword>
<accession>A0A9W6EU17</accession>
<organism evidence="2 3">
    <name type="scientific">Neptunitalea chrysea</name>
    <dbReference type="NCBI Taxonomy" id="1647581"/>
    <lineage>
        <taxon>Bacteria</taxon>
        <taxon>Pseudomonadati</taxon>
        <taxon>Bacteroidota</taxon>
        <taxon>Flavobacteriia</taxon>
        <taxon>Flavobacteriales</taxon>
        <taxon>Flavobacteriaceae</taxon>
        <taxon>Neptunitalea</taxon>
    </lineage>
</organism>
<feature type="transmembrane region" description="Helical" evidence="1">
    <location>
        <begin position="75"/>
        <end position="102"/>
    </location>
</feature>
<dbReference type="Proteomes" id="UP001143545">
    <property type="component" value="Unassembled WGS sequence"/>
</dbReference>
<sequence length="136" mass="15237">MKTIIKRPHTFFWVSVPILILGGVIHTDAFYYLSVSNYIISIRGVDLAILAAIVFEFIGIGYYHSDRNKKQLSRIISTLHIVVSGVGVAMFFICTVCALTKIMVFGVFIGPLLLVMLLAQFLFAINYLWGVYKTLG</sequence>
<dbReference type="RefSeq" id="WP_281753061.1">
    <property type="nucleotide sequence ID" value="NZ_BRVP01000006.1"/>
</dbReference>
<evidence type="ECO:0000313" key="3">
    <source>
        <dbReference type="Proteomes" id="UP001143545"/>
    </source>
</evidence>
<dbReference type="AlphaFoldDB" id="A0A9W6EU17"/>
<reference evidence="2" key="1">
    <citation type="submission" date="2022-07" db="EMBL/GenBank/DDBJ databases">
        <title>Taxonomy of Novel Oxalotrophic and Methylotrophic Bacteria.</title>
        <authorList>
            <person name="Sahin N."/>
            <person name="Tani A."/>
        </authorList>
    </citation>
    <scope>NUCLEOTIDE SEQUENCE</scope>
    <source>
        <strain evidence="2">AM327</strain>
    </source>
</reference>